<dbReference type="STRING" id="1802668.A2831_02800"/>
<dbReference type="Proteomes" id="UP000177507">
    <property type="component" value="Unassembled WGS sequence"/>
</dbReference>
<name>A0A1F8EUB6_9BACT</name>
<proteinExistence type="predicted"/>
<comment type="caution">
    <text evidence="1">The sequence shown here is derived from an EMBL/GenBank/DDBJ whole genome shotgun (WGS) entry which is preliminary data.</text>
</comment>
<sequence>MVGAVLFVVTGVISIWKIDKYYDSLNKRGSEASFKVAPLPQPSGPQQLFPVPFGVFVEQDNIIVSRPIENITTAGRDVFTEGLQNVFHASAANLSYFFEYFALVQFGEDARPSAFIVVFSNDLPIVSSGDGIKRIKWSGQNLSFDPIHRQMIMGFNQNTEFGGVAKLKVLVFYSELFKSVAPRPSPGEEELRLRLLRAGL</sequence>
<evidence type="ECO:0000313" key="1">
    <source>
        <dbReference type="EMBL" id="OGN04462.1"/>
    </source>
</evidence>
<gene>
    <name evidence="1" type="ORF">A2831_02800</name>
</gene>
<evidence type="ECO:0000313" key="2">
    <source>
        <dbReference type="Proteomes" id="UP000177507"/>
    </source>
</evidence>
<accession>A0A1F8EUB6</accession>
<organism evidence="1 2">
    <name type="scientific">Candidatus Yanofskybacteria bacterium RIFCSPHIGHO2_01_FULL_44_17</name>
    <dbReference type="NCBI Taxonomy" id="1802668"/>
    <lineage>
        <taxon>Bacteria</taxon>
        <taxon>Candidatus Yanofskyibacteriota</taxon>
    </lineage>
</organism>
<protein>
    <submittedName>
        <fullName evidence="1">Uncharacterized protein</fullName>
    </submittedName>
</protein>
<dbReference type="EMBL" id="MGJI01000020">
    <property type="protein sequence ID" value="OGN04462.1"/>
    <property type="molecule type" value="Genomic_DNA"/>
</dbReference>
<reference evidence="1 2" key="1">
    <citation type="journal article" date="2016" name="Nat. Commun.">
        <title>Thousands of microbial genomes shed light on interconnected biogeochemical processes in an aquifer system.</title>
        <authorList>
            <person name="Anantharaman K."/>
            <person name="Brown C.T."/>
            <person name="Hug L.A."/>
            <person name="Sharon I."/>
            <person name="Castelle C.J."/>
            <person name="Probst A.J."/>
            <person name="Thomas B.C."/>
            <person name="Singh A."/>
            <person name="Wilkins M.J."/>
            <person name="Karaoz U."/>
            <person name="Brodie E.L."/>
            <person name="Williams K.H."/>
            <person name="Hubbard S.S."/>
            <person name="Banfield J.F."/>
        </authorList>
    </citation>
    <scope>NUCLEOTIDE SEQUENCE [LARGE SCALE GENOMIC DNA]</scope>
</reference>
<dbReference type="AlphaFoldDB" id="A0A1F8EUB6"/>